<evidence type="ECO:0000256" key="11">
    <source>
        <dbReference type="SAM" id="Phobius"/>
    </source>
</evidence>
<keyword evidence="5 9" id="KW-0297">G-protein coupled receptor</keyword>
<evidence type="ECO:0000313" key="14">
    <source>
        <dbReference type="Proteomes" id="UP001159405"/>
    </source>
</evidence>
<dbReference type="PANTHER" id="PTHR24249">
    <property type="entry name" value="HISTAMINE RECEPTOR-RELATED G-PROTEIN COUPLED RECEPTOR"/>
    <property type="match status" value="1"/>
</dbReference>
<reference evidence="13 14" key="1">
    <citation type="submission" date="2022-05" db="EMBL/GenBank/DDBJ databases">
        <authorList>
            <consortium name="Genoscope - CEA"/>
            <person name="William W."/>
        </authorList>
    </citation>
    <scope>NUCLEOTIDE SEQUENCE [LARGE SCALE GENOMIC DNA]</scope>
</reference>
<proteinExistence type="inferred from homology"/>
<dbReference type="Proteomes" id="UP001159405">
    <property type="component" value="Unassembled WGS sequence"/>
</dbReference>
<dbReference type="EMBL" id="CALNXK010000026">
    <property type="protein sequence ID" value="CAH3113635.1"/>
    <property type="molecule type" value="Genomic_DNA"/>
</dbReference>
<feature type="region of interest" description="Disordered" evidence="10">
    <location>
        <begin position="424"/>
        <end position="451"/>
    </location>
</feature>
<feature type="transmembrane region" description="Helical" evidence="11">
    <location>
        <begin position="157"/>
        <end position="175"/>
    </location>
</feature>
<dbReference type="CDD" id="cd00637">
    <property type="entry name" value="7tm_classA_rhodopsin-like"/>
    <property type="match status" value="1"/>
</dbReference>
<sequence>MNSSHQIQNDFPVHCVIYSFIGGKPDYLSDLPYAVLVALIVIHATTCPFAIVLNLLVMIAVKTKARLQSMSNIALACLASTDVMVGLVVQPLLIAQMVNLIQGETTTSACSIQSVTGFFITFFCFSSAVHLFLITVDRYIAIMRPYIYIQTVTKTHVLIATALAWALSVIVHIVSLIDEELFRTIIGVVVVSLVVIIAVCNIIVYREVHRHEKQIAAQQVDVVTRENFLSQKRAFKLTLTIIALLVISFLPVIIFRRLKEPLKRIVSFGTLSCIFMAVYSLPAFNSFVNPFIYCIRLRQFRVSFIELLMQKNHHEAVEFEGRIFGTNVVVNFESNRRGKREQQHTNQANVIREVETSLGGERGEQHANQANVIREIETSLGGERGEEDANQANVIREVEKSLGEEREEQHNSKVNASVIGDVETSLGGVRGEQHTNQTNVTRDDEKVNVST</sequence>
<comment type="similarity">
    <text evidence="9">Belongs to the G-protein coupled receptor 1 family.</text>
</comment>
<keyword evidence="7 9" id="KW-0675">Receptor</keyword>
<feature type="transmembrane region" description="Helical" evidence="11">
    <location>
        <begin position="266"/>
        <end position="288"/>
    </location>
</feature>
<dbReference type="Gene3D" id="1.20.1070.10">
    <property type="entry name" value="Rhodopsin 7-helix transmembrane proteins"/>
    <property type="match status" value="1"/>
</dbReference>
<evidence type="ECO:0000313" key="13">
    <source>
        <dbReference type="EMBL" id="CAH3113635.1"/>
    </source>
</evidence>
<keyword evidence="8 9" id="KW-0807">Transducer</keyword>
<dbReference type="PRINTS" id="PR00237">
    <property type="entry name" value="GPCRRHODOPSN"/>
</dbReference>
<keyword evidence="14" id="KW-1185">Reference proteome</keyword>
<comment type="subcellular location">
    <subcellularLocation>
        <location evidence="1">Cell membrane</location>
        <topology evidence="1">Multi-pass membrane protein</topology>
    </subcellularLocation>
</comment>
<gene>
    <name evidence="13" type="ORF">PLOB_00022249</name>
</gene>
<evidence type="ECO:0000256" key="3">
    <source>
        <dbReference type="ARBA" id="ARBA00022692"/>
    </source>
</evidence>
<evidence type="ECO:0000256" key="10">
    <source>
        <dbReference type="SAM" id="MobiDB-lite"/>
    </source>
</evidence>
<dbReference type="PROSITE" id="PS00237">
    <property type="entry name" value="G_PROTEIN_RECEP_F1_1"/>
    <property type="match status" value="1"/>
</dbReference>
<keyword evidence="2" id="KW-1003">Cell membrane</keyword>
<feature type="transmembrane region" description="Helical" evidence="11">
    <location>
        <begin position="181"/>
        <end position="204"/>
    </location>
</feature>
<feature type="domain" description="G-protein coupled receptors family 1 profile" evidence="12">
    <location>
        <begin position="53"/>
        <end position="293"/>
    </location>
</feature>
<keyword evidence="6 11" id="KW-0472">Membrane</keyword>
<dbReference type="InterPro" id="IPR050569">
    <property type="entry name" value="TAAR"/>
</dbReference>
<dbReference type="Pfam" id="PF00001">
    <property type="entry name" value="7tm_1"/>
    <property type="match status" value="2"/>
</dbReference>
<accession>A0ABN8NMK5</accession>
<dbReference type="SUPFAM" id="SSF81321">
    <property type="entry name" value="Family A G protein-coupled receptor-like"/>
    <property type="match status" value="1"/>
</dbReference>
<evidence type="ECO:0000259" key="12">
    <source>
        <dbReference type="PROSITE" id="PS50262"/>
    </source>
</evidence>
<feature type="transmembrane region" description="Helical" evidence="11">
    <location>
        <begin position="73"/>
        <end position="95"/>
    </location>
</feature>
<evidence type="ECO:0000256" key="1">
    <source>
        <dbReference type="ARBA" id="ARBA00004651"/>
    </source>
</evidence>
<feature type="transmembrane region" description="Helical" evidence="11">
    <location>
        <begin position="115"/>
        <end position="136"/>
    </location>
</feature>
<dbReference type="InterPro" id="IPR000276">
    <property type="entry name" value="GPCR_Rhodpsn"/>
</dbReference>
<organism evidence="13 14">
    <name type="scientific">Porites lobata</name>
    <dbReference type="NCBI Taxonomy" id="104759"/>
    <lineage>
        <taxon>Eukaryota</taxon>
        <taxon>Metazoa</taxon>
        <taxon>Cnidaria</taxon>
        <taxon>Anthozoa</taxon>
        <taxon>Hexacorallia</taxon>
        <taxon>Scleractinia</taxon>
        <taxon>Fungiina</taxon>
        <taxon>Poritidae</taxon>
        <taxon>Porites</taxon>
    </lineage>
</organism>
<comment type="caution">
    <text evidence="13">The sequence shown here is derived from an EMBL/GenBank/DDBJ whole genome shotgun (WGS) entry which is preliminary data.</text>
</comment>
<evidence type="ECO:0000256" key="8">
    <source>
        <dbReference type="ARBA" id="ARBA00023224"/>
    </source>
</evidence>
<evidence type="ECO:0000256" key="6">
    <source>
        <dbReference type="ARBA" id="ARBA00023136"/>
    </source>
</evidence>
<protein>
    <recommendedName>
        <fullName evidence="12">G-protein coupled receptors family 1 profile domain-containing protein</fullName>
    </recommendedName>
</protein>
<dbReference type="PROSITE" id="PS50262">
    <property type="entry name" value="G_PROTEIN_RECEP_F1_2"/>
    <property type="match status" value="1"/>
</dbReference>
<feature type="compositionally biased region" description="Basic and acidic residues" evidence="10">
    <location>
        <begin position="441"/>
        <end position="451"/>
    </location>
</feature>
<keyword evidence="3 9" id="KW-0812">Transmembrane</keyword>
<name>A0ABN8NMK5_9CNID</name>
<evidence type="ECO:0000256" key="7">
    <source>
        <dbReference type="ARBA" id="ARBA00023170"/>
    </source>
</evidence>
<dbReference type="InterPro" id="IPR017452">
    <property type="entry name" value="GPCR_Rhodpsn_7TM"/>
</dbReference>
<feature type="transmembrane region" description="Helical" evidence="11">
    <location>
        <begin position="234"/>
        <end position="254"/>
    </location>
</feature>
<evidence type="ECO:0000256" key="5">
    <source>
        <dbReference type="ARBA" id="ARBA00023040"/>
    </source>
</evidence>
<keyword evidence="4 11" id="KW-1133">Transmembrane helix</keyword>
<evidence type="ECO:0000256" key="2">
    <source>
        <dbReference type="ARBA" id="ARBA00022475"/>
    </source>
</evidence>
<dbReference type="PANTHER" id="PTHR24249:SF421">
    <property type="entry name" value="G-PROTEIN COUPLED RECEPTORS FAMILY 1 PROFILE DOMAIN-CONTAINING PROTEIN"/>
    <property type="match status" value="1"/>
</dbReference>
<evidence type="ECO:0000256" key="4">
    <source>
        <dbReference type="ARBA" id="ARBA00022989"/>
    </source>
</evidence>
<evidence type="ECO:0000256" key="9">
    <source>
        <dbReference type="RuleBase" id="RU000688"/>
    </source>
</evidence>
<feature type="transmembrane region" description="Helical" evidence="11">
    <location>
        <begin position="33"/>
        <end position="61"/>
    </location>
</feature>